<evidence type="ECO:0000256" key="6">
    <source>
        <dbReference type="ARBA" id="ARBA00022723"/>
    </source>
</evidence>
<dbReference type="GO" id="GO:0005615">
    <property type="term" value="C:extracellular space"/>
    <property type="evidence" value="ECO:0007669"/>
    <property type="project" value="InterPro"/>
</dbReference>
<feature type="domain" description="Peptidase metallopeptidase" evidence="11">
    <location>
        <begin position="216"/>
        <end position="358"/>
    </location>
</feature>
<dbReference type="Gene3D" id="2.60.120.380">
    <property type="match status" value="1"/>
</dbReference>
<feature type="region of interest" description="Disordered" evidence="10">
    <location>
        <begin position="45"/>
        <end position="77"/>
    </location>
</feature>
<evidence type="ECO:0000256" key="1">
    <source>
        <dbReference type="ARBA" id="ARBA00001913"/>
    </source>
</evidence>
<dbReference type="InterPro" id="IPR001343">
    <property type="entry name" value="Hemolysn_Ca-bd"/>
</dbReference>
<comment type="similarity">
    <text evidence="3">Belongs to the peptidase M10B family.</text>
</comment>
<dbReference type="GO" id="GO:0005509">
    <property type="term" value="F:calcium ion binding"/>
    <property type="evidence" value="ECO:0007669"/>
    <property type="project" value="InterPro"/>
</dbReference>
<dbReference type="OrthoDB" id="733404at2"/>
<dbReference type="InterPro" id="IPR034033">
    <property type="entry name" value="Serralysin-like"/>
</dbReference>
<dbReference type="InterPro" id="IPR001818">
    <property type="entry name" value="Pept_M10_metallopeptidase"/>
</dbReference>
<evidence type="ECO:0000256" key="3">
    <source>
        <dbReference type="ARBA" id="ARBA00009490"/>
    </source>
</evidence>
<name>A0A1W6CWS7_9RHOB</name>
<reference evidence="12 13" key="1">
    <citation type="submission" date="2017-03" db="EMBL/GenBank/DDBJ databases">
        <title>Genome sequence of Paracoccus contaminans isolated from a water microcosm.</title>
        <authorList>
            <person name="Aurass P."/>
            <person name="Karste S."/>
            <person name="Trost E."/>
            <person name="Glaeser S.P."/>
            <person name="Kaempfer P."/>
            <person name="Flieger A."/>
        </authorList>
    </citation>
    <scope>NUCLEOTIDE SEQUENCE [LARGE SCALE GENOMIC DNA]</scope>
    <source>
        <strain evidence="13">RKI 16-01929T\LMG 29738T\CCM 8701T\CIP 111112T</strain>
    </source>
</reference>
<dbReference type="InterPro" id="IPR011049">
    <property type="entry name" value="Serralysin-like_metalloprot_C"/>
</dbReference>
<dbReference type="Proteomes" id="UP000193017">
    <property type="component" value="Chromosome"/>
</dbReference>
<dbReference type="AlphaFoldDB" id="A0A1W6CWS7"/>
<dbReference type="Gene3D" id="3.40.390.10">
    <property type="entry name" value="Collagenase (Catalytic Domain)"/>
    <property type="match status" value="1"/>
</dbReference>
<evidence type="ECO:0000256" key="9">
    <source>
        <dbReference type="ARBA" id="ARBA00022833"/>
    </source>
</evidence>
<keyword evidence="5" id="KW-0645">Protease</keyword>
<dbReference type="EMBL" id="CP020612">
    <property type="protein sequence ID" value="ARJ69333.1"/>
    <property type="molecule type" value="Genomic_DNA"/>
</dbReference>
<sequence length="778" mass="79522">MGRIGSDCPRLGGWVEYAWPPCTGRSRHPDRRRHLVTTVPSSIRLEALPGAGPGPEPRPAPLSATIREGGDAPTDASTPYRIAPGDSFSGTIGFAGDGDVVAVTLVAGRTYQFDMTGDLDTVLHLFDPSGTHVASNDDYGSVNHSRITFRAAASGVYYLGAQGYSSDDIGSYRITALQTGATGPGTGSSRILTMDQIADYLATGFWADQGQAPRSFAVRAGGTLTCDLTDLGAGERQIAQMALSAWSEVTGIRFDTASRAGAGAAIRFVNDDTAGAYSAPMAMTGSTVTHAIVNIPANWASGAASGFAIYFYQTYLHEIGHALGLGHAGDYNGSAVYGVNNSYGNDSWQATVMSYFDQTENTLVDASRAYVVTPMIADIIAIQSLYGTSQRLNAGNSVWGEGATIGGAFGMANRLMVQGRDVTLTILDQGGIDWLKLGGDRAAQVIDLNGGKVSSCYGLVGNLSIAQGTVIENLLAGSGSDRITGNAAANHLCGMAGADTIAGGAGNDTLEGGAGADRLSGGAGDDLYVVDAADTVTERAGEGIDRVRATISMTIGDNIEALLLIQSFAKYGTGNAAANTIVGNSQVNYLSGGAGNDTLFGMNGDDTLAGNLGADRLVGGAGNDTYLRDAQDTIVEAANGGYDTVVTRHDMVLGENVEKVVAEGTRAVHLTGNALANVMVGNGAANVLAGGGGQDVMFGGGGQDVFVFAAGQSGRIGDFQDDADTIRITSAAAQGATAAALLADATERAGGVDLWIGGGLLRIDGASIAALHDDLVIA</sequence>
<evidence type="ECO:0000313" key="13">
    <source>
        <dbReference type="Proteomes" id="UP000193017"/>
    </source>
</evidence>
<comment type="cofactor">
    <cofactor evidence="1">
        <name>Ca(2+)</name>
        <dbReference type="ChEBI" id="CHEBI:29108"/>
    </cofactor>
</comment>
<dbReference type="Pfam" id="PF08548">
    <property type="entry name" value="Peptidase_M10_C"/>
    <property type="match status" value="1"/>
</dbReference>
<dbReference type="PANTHER" id="PTHR38340">
    <property type="entry name" value="S-LAYER PROTEIN"/>
    <property type="match status" value="1"/>
</dbReference>
<dbReference type="PRINTS" id="PR00313">
    <property type="entry name" value="CABNDNGRPT"/>
</dbReference>
<dbReference type="Gene3D" id="2.150.10.10">
    <property type="entry name" value="Serralysin-like metalloprotease, C-terminal"/>
    <property type="match status" value="3"/>
</dbReference>
<keyword evidence="6" id="KW-0479">Metal-binding</keyword>
<evidence type="ECO:0000259" key="11">
    <source>
        <dbReference type="SMART" id="SM00235"/>
    </source>
</evidence>
<evidence type="ECO:0000256" key="10">
    <source>
        <dbReference type="SAM" id="MobiDB-lite"/>
    </source>
</evidence>
<dbReference type="InterPro" id="IPR024079">
    <property type="entry name" value="MetalloPept_cat_dom_sf"/>
</dbReference>
<keyword evidence="4" id="KW-0964">Secreted</keyword>
<dbReference type="PROSITE" id="PS00330">
    <property type="entry name" value="HEMOLYSIN_CALCIUM"/>
    <property type="match status" value="3"/>
</dbReference>
<dbReference type="GO" id="GO:0008270">
    <property type="term" value="F:zinc ion binding"/>
    <property type="evidence" value="ECO:0007669"/>
    <property type="project" value="InterPro"/>
</dbReference>
<dbReference type="Pfam" id="PF04151">
    <property type="entry name" value="PPC"/>
    <property type="match status" value="1"/>
</dbReference>
<evidence type="ECO:0000256" key="5">
    <source>
        <dbReference type="ARBA" id="ARBA00022670"/>
    </source>
</evidence>
<evidence type="ECO:0000256" key="4">
    <source>
        <dbReference type="ARBA" id="ARBA00022525"/>
    </source>
</evidence>
<dbReference type="STRING" id="1945662.B0A89_06530"/>
<dbReference type="GO" id="GO:0004222">
    <property type="term" value="F:metalloendopeptidase activity"/>
    <property type="evidence" value="ECO:0007669"/>
    <property type="project" value="InterPro"/>
</dbReference>
<evidence type="ECO:0000313" key="12">
    <source>
        <dbReference type="EMBL" id="ARJ69333.1"/>
    </source>
</evidence>
<keyword evidence="9" id="KW-0862">Zinc</keyword>
<dbReference type="SMART" id="SM00235">
    <property type="entry name" value="ZnMc"/>
    <property type="match status" value="1"/>
</dbReference>
<evidence type="ECO:0000256" key="8">
    <source>
        <dbReference type="ARBA" id="ARBA00022801"/>
    </source>
</evidence>
<evidence type="ECO:0000256" key="2">
    <source>
        <dbReference type="ARBA" id="ARBA00004613"/>
    </source>
</evidence>
<gene>
    <name evidence="12" type="ORF">B0A89_06530</name>
</gene>
<organism evidence="12 13">
    <name type="scientific">Paracoccus contaminans</name>
    <dbReference type="NCBI Taxonomy" id="1945662"/>
    <lineage>
        <taxon>Bacteria</taxon>
        <taxon>Pseudomonadati</taxon>
        <taxon>Pseudomonadota</taxon>
        <taxon>Alphaproteobacteria</taxon>
        <taxon>Rhodobacterales</taxon>
        <taxon>Paracoccaceae</taxon>
        <taxon>Paracoccus</taxon>
    </lineage>
</organism>
<dbReference type="Pfam" id="PF00353">
    <property type="entry name" value="HemolysinCabind"/>
    <property type="match status" value="3"/>
</dbReference>
<dbReference type="GO" id="GO:0031012">
    <property type="term" value="C:extracellular matrix"/>
    <property type="evidence" value="ECO:0007669"/>
    <property type="project" value="InterPro"/>
</dbReference>
<dbReference type="Pfam" id="PF00413">
    <property type="entry name" value="Peptidase_M10"/>
    <property type="match status" value="1"/>
</dbReference>
<dbReference type="InterPro" id="IPR018511">
    <property type="entry name" value="Hemolysin-typ_Ca-bd_CS"/>
</dbReference>
<dbReference type="KEGG" id="pcon:B0A89_06530"/>
<proteinExistence type="inferred from homology"/>
<keyword evidence="13" id="KW-1185">Reference proteome</keyword>
<evidence type="ECO:0000256" key="7">
    <source>
        <dbReference type="ARBA" id="ARBA00022737"/>
    </source>
</evidence>
<protein>
    <recommendedName>
        <fullName evidence="11">Peptidase metallopeptidase domain-containing protein</fullName>
    </recommendedName>
</protein>
<dbReference type="InterPro" id="IPR006026">
    <property type="entry name" value="Peptidase_Metallo"/>
</dbReference>
<dbReference type="PANTHER" id="PTHR38340:SF1">
    <property type="entry name" value="S-LAYER PROTEIN"/>
    <property type="match status" value="1"/>
</dbReference>
<comment type="subcellular location">
    <subcellularLocation>
        <location evidence="2">Secreted</location>
    </subcellularLocation>
</comment>
<accession>A0A1W6CWS7</accession>
<dbReference type="SUPFAM" id="SSF55486">
    <property type="entry name" value="Metalloproteases ('zincins'), catalytic domain"/>
    <property type="match status" value="1"/>
</dbReference>
<keyword evidence="7" id="KW-0677">Repeat</keyword>
<dbReference type="SUPFAM" id="SSF51120">
    <property type="entry name" value="beta-Roll"/>
    <property type="match status" value="3"/>
</dbReference>
<dbReference type="InterPro" id="IPR050557">
    <property type="entry name" value="RTX_toxin/Mannuronan_C5-epim"/>
</dbReference>
<dbReference type="CDD" id="cd04277">
    <property type="entry name" value="ZnMc_serralysin_like"/>
    <property type="match status" value="1"/>
</dbReference>
<dbReference type="GO" id="GO:0006508">
    <property type="term" value="P:proteolysis"/>
    <property type="evidence" value="ECO:0007669"/>
    <property type="project" value="UniProtKB-KW"/>
</dbReference>
<keyword evidence="8" id="KW-0378">Hydrolase</keyword>
<dbReference type="InterPro" id="IPR013858">
    <property type="entry name" value="Peptidase_M10B_C"/>
</dbReference>
<dbReference type="InterPro" id="IPR007280">
    <property type="entry name" value="Peptidase_C_arc/bac"/>
</dbReference>